<evidence type="ECO:0000256" key="1">
    <source>
        <dbReference type="SAM" id="MobiDB-lite"/>
    </source>
</evidence>
<feature type="compositionally biased region" description="Basic and acidic residues" evidence="1">
    <location>
        <begin position="10"/>
        <end position="26"/>
    </location>
</feature>
<evidence type="ECO:0000313" key="2">
    <source>
        <dbReference type="EMBL" id="EMD35177.1"/>
    </source>
</evidence>
<organism evidence="2 3">
    <name type="scientific">Ceriporiopsis subvermispora (strain B)</name>
    <name type="common">White-rot fungus</name>
    <name type="synonym">Gelatoporia subvermispora</name>
    <dbReference type="NCBI Taxonomy" id="914234"/>
    <lineage>
        <taxon>Eukaryota</taxon>
        <taxon>Fungi</taxon>
        <taxon>Dikarya</taxon>
        <taxon>Basidiomycota</taxon>
        <taxon>Agaricomycotina</taxon>
        <taxon>Agaricomycetes</taxon>
        <taxon>Polyporales</taxon>
        <taxon>Gelatoporiaceae</taxon>
        <taxon>Gelatoporia</taxon>
    </lineage>
</organism>
<dbReference type="Proteomes" id="UP000016930">
    <property type="component" value="Unassembled WGS sequence"/>
</dbReference>
<gene>
    <name evidence="2" type="ORF">CERSUDRAFT_116639</name>
</gene>
<proteinExistence type="predicted"/>
<sequence length="176" mass="20178">MLESSACQQDEPKSTQHDQNEDSGKSKEFTLTIKCSETHIAKLLEIASALEERWTPSTWVPPQMSKGLLNYTVKDIGIPIKEHIILDELIVNMYQLYTGPWPSPEAVIDSPLITTSILLLVIGTTWTRLPLKPEWEHTRNVYALAEQEVVRRYLAKAVEYKAFERARSLGLWYEGY</sequence>
<reference evidence="2 3" key="1">
    <citation type="journal article" date="2012" name="Proc. Natl. Acad. Sci. U.S.A.">
        <title>Comparative genomics of Ceriporiopsis subvermispora and Phanerochaete chrysosporium provide insight into selective ligninolysis.</title>
        <authorList>
            <person name="Fernandez-Fueyo E."/>
            <person name="Ruiz-Duenas F.J."/>
            <person name="Ferreira P."/>
            <person name="Floudas D."/>
            <person name="Hibbett D.S."/>
            <person name="Canessa P."/>
            <person name="Larrondo L.F."/>
            <person name="James T.Y."/>
            <person name="Seelenfreund D."/>
            <person name="Lobos S."/>
            <person name="Polanco R."/>
            <person name="Tello M."/>
            <person name="Honda Y."/>
            <person name="Watanabe T."/>
            <person name="Watanabe T."/>
            <person name="Ryu J.S."/>
            <person name="Kubicek C.P."/>
            <person name="Schmoll M."/>
            <person name="Gaskell J."/>
            <person name="Hammel K.E."/>
            <person name="St John F.J."/>
            <person name="Vanden Wymelenberg A."/>
            <person name="Sabat G."/>
            <person name="Splinter BonDurant S."/>
            <person name="Syed K."/>
            <person name="Yadav J.S."/>
            <person name="Doddapaneni H."/>
            <person name="Subramanian V."/>
            <person name="Lavin J.L."/>
            <person name="Oguiza J.A."/>
            <person name="Perez G."/>
            <person name="Pisabarro A.G."/>
            <person name="Ramirez L."/>
            <person name="Santoyo F."/>
            <person name="Master E."/>
            <person name="Coutinho P.M."/>
            <person name="Henrissat B."/>
            <person name="Lombard V."/>
            <person name="Magnuson J.K."/>
            <person name="Kuees U."/>
            <person name="Hori C."/>
            <person name="Igarashi K."/>
            <person name="Samejima M."/>
            <person name="Held B.W."/>
            <person name="Barry K.W."/>
            <person name="LaButti K.M."/>
            <person name="Lapidus A."/>
            <person name="Lindquist E.A."/>
            <person name="Lucas S.M."/>
            <person name="Riley R."/>
            <person name="Salamov A.A."/>
            <person name="Hoffmeister D."/>
            <person name="Schwenk D."/>
            <person name="Hadar Y."/>
            <person name="Yarden O."/>
            <person name="de Vries R.P."/>
            <person name="Wiebenga A."/>
            <person name="Stenlid J."/>
            <person name="Eastwood D."/>
            <person name="Grigoriev I.V."/>
            <person name="Berka R.M."/>
            <person name="Blanchette R.A."/>
            <person name="Kersten P."/>
            <person name="Martinez A.T."/>
            <person name="Vicuna R."/>
            <person name="Cullen D."/>
        </authorList>
    </citation>
    <scope>NUCLEOTIDE SEQUENCE [LARGE SCALE GENOMIC DNA]</scope>
    <source>
        <strain evidence="2 3">B</strain>
    </source>
</reference>
<dbReference type="EMBL" id="KB445801">
    <property type="protein sequence ID" value="EMD35177.1"/>
    <property type="molecule type" value="Genomic_DNA"/>
</dbReference>
<dbReference type="OrthoDB" id="10525573at2759"/>
<dbReference type="HOGENOM" id="CLU_1524955_0_0_1"/>
<name>M2R9P9_CERS8</name>
<accession>M2R9P9</accession>
<keyword evidence="3" id="KW-1185">Reference proteome</keyword>
<dbReference type="AlphaFoldDB" id="M2R9P9"/>
<evidence type="ECO:0000313" key="3">
    <source>
        <dbReference type="Proteomes" id="UP000016930"/>
    </source>
</evidence>
<feature type="region of interest" description="Disordered" evidence="1">
    <location>
        <begin position="1"/>
        <end position="26"/>
    </location>
</feature>
<protein>
    <submittedName>
        <fullName evidence="2">Uncharacterized protein</fullName>
    </submittedName>
</protein>